<comment type="caution">
    <text evidence="1">The sequence shown here is derived from an EMBL/GenBank/DDBJ whole genome shotgun (WGS) entry which is preliminary data.</text>
</comment>
<protein>
    <submittedName>
        <fullName evidence="1">Uncharacterized protein</fullName>
    </submittedName>
</protein>
<reference evidence="1" key="1">
    <citation type="journal article" date="2022" name="Int. J. Mol. Sci.">
        <title>Draft Genome of Tanacetum Coccineum: Genomic Comparison of Closely Related Tanacetum-Family Plants.</title>
        <authorList>
            <person name="Yamashiro T."/>
            <person name="Shiraishi A."/>
            <person name="Nakayama K."/>
            <person name="Satake H."/>
        </authorList>
    </citation>
    <scope>NUCLEOTIDE SEQUENCE</scope>
</reference>
<accession>A0ABQ5B4L8</accession>
<evidence type="ECO:0000313" key="1">
    <source>
        <dbReference type="EMBL" id="GJT09840.1"/>
    </source>
</evidence>
<keyword evidence="2" id="KW-1185">Reference proteome</keyword>
<gene>
    <name evidence="1" type="ORF">Tco_0856882</name>
</gene>
<proteinExistence type="predicted"/>
<dbReference type="Proteomes" id="UP001151760">
    <property type="component" value="Unassembled WGS sequence"/>
</dbReference>
<evidence type="ECO:0000313" key="2">
    <source>
        <dbReference type="Proteomes" id="UP001151760"/>
    </source>
</evidence>
<name>A0ABQ5B4L8_9ASTR</name>
<organism evidence="1 2">
    <name type="scientific">Tanacetum coccineum</name>
    <dbReference type="NCBI Taxonomy" id="301880"/>
    <lineage>
        <taxon>Eukaryota</taxon>
        <taxon>Viridiplantae</taxon>
        <taxon>Streptophyta</taxon>
        <taxon>Embryophyta</taxon>
        <taxon>Tracheophyta</taxon>
        <taxon>Spermatophyta</taxon>
        <taxon>Magnoliopsida</taxon>
        <taxon>eudicotyledons</taxon>
        <taxon>Gunneridae</taxon>
        <taxon>Pentapetalae</taxon>
        <taxon>asterids</taxon>
        <taxon>campanulids</taxon>
        <taxon>Asterales</taxon>
        <taxon>Asteraceae</taxon>
        <taxon>Asteroideae</taxon>
        <taxon>Anthemideae</taxon>
        <taxon>Anthemidinae</taxon>
        <taxon>Tanacetum</taxon>
    </lineage>
</organism>
<dbReference type="EMBL" id="BQNB010012940">
    <property type="protein sequence ID" value="GJT09840.1"/>
    <property type="molecule type" value="Genomic_DNA"/>
</dbReference>
<sequence>MKLGSLIQRTSLGVGALSVNYFPARLVARPIPSAGGRLTRGSALIYWTVYGVMIVGGNEGGDSVVRLLQLRDDVDGDARLHLVRYHGDSGDAGGEDIASNLATSESDHAGTGNGSGMEILAVMRQELSAPPQPPRHSIAYSSSSSSIHISIRILLNVILIVSVISFLSAE</sequence>
<reference evidence="1" key="2">
    <citation type="submission" date="2022-01" db="EMBL/GenBank/DDBJ databases">
        <authorList>
            <person name="Yamashiro T."/>
            <person name="Shiraishi A."/>
            <person name="Satake H."/>
            <person name="Nakayama K."/>
        </authorList>
    </citation>
    <scope>NUCLEOTIDE SEQUENCE</scope>
</reference>